<accession>A0A4R5CU05</accession>
<keyword evidence="1" id="KW-0175">Coiled coil</keyword>
<evidence type="ECO:0000256" key="1">
    <source>
        <dbReference type="SAM" id="Coils"/>
    </source>
</evidence>
<keyword evidence="3" id="KW-1185">Reference proteome</keyword>
<dbReference type="AlphaFoldDB" id="A0A4R5CU05"/>
<comment type="caution">
    <text evidence="2">The sequence shown here is derived from an EMBL/GenBank/DDBJ whole genome shotgun (WGS) entry which is preliminary data.</text>
</comment>
<proteinExistence type="predicted"/>
<dbReference type="RefSeq" id="WP_132112569.1">
    <property type="nucleotide sequence ID" value="NZ_SMFO01000013.1"/>
</dbReference>
<evidence type="ECO:0000313" key="3">
    <source>
        <dbReference type="Proteomes" id="UP000294597"/>
    </source>
</evidence>
<gene>
    <name evidence="2" type="ORF">E0F98_14050</name>
</gene>
<dbReference type="Proteomes" id="UP000294597">
    <property type="component" value="Unassembled WGS sequence"/>
</dbReference>
<sequence>MTNPCSKYELQYKKAKETLAILKVNQAEIDLKLQTDSISADLHKKLRTVNLEIKITLNELEQAEDDIQQCELQFKLKQNTF</sequence>
<evidence type="ECO:0000313" key="2">
    <source>
        <dbReference type="EMBL" id="TDE01954.1"/>
    </source>
</evidence>
<protein>
    <submittedName>
        <fullName evidence="2">Uncharacterized protein</fullName>
    </submittedName>
</protein>
<name>A0A4R5CU05_9FLAO</name>
<reference evidence="2 3" key="1">
    <citation type="submission" date="2019-03" db="EMBL/GenBank/DDBJ databases">
        <title>Flavobacterium TSA-D2 sp. nov., isolated from arctic soil.</title>
        <authorList>
            <person name="Chaudhary D.K."/>
        </authorList>
    </citation>
    <scope>NUCLEOTIDE SEQUENCE [LARGE SCALE GENOMIC DNA]</scope>
    <source>
        <strain evidence="2 3">TSA-D2</strain>
    </source>
</reference>
<feature type="coiled-coil region" evidence="1">
    <location>
        <begin position="5"/>
        <end position="80"/>
    </location>
</feature>
<dbReference type="EMBL" id="SMFO01000013">
    <property type="protein sequence ID" value="TDE01954.1"/>
    <property type="molecule type" value="Genomic_DNA"/>
</dbReference>
<organism evidence="2 3">
    <name type="scientific">Flavobacterium hiemivividum</name>
    <dbReference type="NCBI Taxonomy" id="2541734"/>
    <lineage>
        <taxon>Bacteria</taxon>
        <taxon>Pseudomonadati</taxon>
        <taxon>Bacteroidota</taxon>
        <taxon>Flavobacteriia</taxon>
        <taxon>Flavobacteriales</taxon>
        <taxon>Flavobacteriaceae</taxon>
        <taxon>Flavobacterium</taxon>
    </lineage>
</organism>